<keyword evidence="1" id="KW-0472">Membrane</keyword>
<accession>A0ABX7R8H4</accession>
<organism evidence="2 3">
    <name type="scientific">Lysobacter arenosi</name>
    <dbReference type="NCBI Taxonomy" id="2795387"/>
    <lineage>
        <taxon>Bacteria</taxon>
        <taxon>Pseudomonadati</taxon>
        <taxon>Pseudomonadota</taxon>
        <taxon>Gammaproteobacteria</taxon>
        <taxon>Lysobacterales</taxon>
        <taxon>Lysobacteraceae</taxon>
        <taxon>Lysobacter</taxon>
    </lineage>
</organism>
<keyword evidence="3" id="KW-1185">Reference proteome</keyword>
<proteinExistence type="predicted"/>
<feature type="transmembrane region" description="Helical" evidence="1">
    <location>
        <begin position="23"/>
        <end position="44"/>
    </location>
</feature>
<dbReference type="Proteomes" id="UP000663400">
    <property type="component" value="Chromosome"/>
</dbReference>
<evidence type="ECO:0000256" key="1">
    <source>
        <dbReference type="SAM" id="Phobius"/>
    </source>
</evidence>
<gene>
    <name evidence="2" type="ORF">HIV01_014465</name>
</gene>
<keyword evidence="1" id="KW-0812">Transmembrane</keyword>
<evidence type="ECO:0000313" key="2">
    <source>
        <dbReference type="EMBL" id="QSX74379.1"/>
    </source>
</evidence>
<dbReference type="EMBL" id="CP071517">
    <property type="protein sequence ID" value="QSX74379.1"/>
    <property type="molecule type" value="Genomic_DNA"/>
</dbReference>
<reference evidence="2 3" key="1">
    <citation type="submission" date="2021-02" db="EMBL/GenBank/DDBJ databases">
        <title>Lysobacter arenosi sp. nov., isolated from soil of gangwondo yeongwol, south Korea.</title>
        <authorList>
            <person name="Kim K.R."/>
            <person name="Kim K.H."/>
            <person name="Jeon C.O."/>
        </authorList>
    </citation>
    <scope>NUCLEOTIDE SEQUENCE [LARGE SCALE GENOMIC DNA]</scope>
    <source>
        <strain evidence="2 3">R7</strain>
    </source>
</reference>
<dbReference type="RefSeq" id="WP_200608218.1">
    <property type="nucleotide sequence ID" value="NZ_CP071517.1"/>
</dbReference>
<evidence type="ECO:0000313" key="3">
    <source>
        <dbReference type="Proteomes" id="UP000663400"/>
    </source>
</evidence>
<name>A0ABX7R8H4_9GAMM</name>
<protein>
    <submittedName>
        <fullName evidence="2">Uncharacterized protein</fullName>
    </submittedName>
</protein>
<sequence>MNDPETTAFAAVVHADMRRERRLLYAEIVILAVLAGLVVLRYWMAQ</sequence>
<keyword evidence="1" id="KW-1133">Transmembrane helix</keyword>